<evidence type="ECO:0000256" key="1">
    <source>
        <dbReference type="SAM" id="MobiDB-lite"/>
    </source>
</evidence>
<feature type="region of interest" description="Disordered" evidence="1">
    <location>
        <begin position="25"/>
        <end position="86"/>
    </location>
</feature>
<accession>A0AAD5AIL2</accession>
<dbReference type="EMBL" id="MU551706">
    <property type="protein sequence ID" value="KAI5617268.1"/>
    <property type="molecule type" value="Genomic_DNA"/>
</dbReference>
<protein>
    <submittedName>
        <fullName evidence="2">Uncharacterized protein</fullName>
    </submittedName>
</protein>
<name>A0AAD5AIL2_SILAS</name>
<organism evidence="2 3">
    <name type="scientific">Silurus asotus</name>
    <name type="common">Amur catfish</name>
    <name type="synonym">Parasilurus asotus</name>
    <dbReference type="NCBI Taxonomy" id="30991"/>
    <lineage>
        <taxon>Eukaryota</taxon>
        <taxon>Metazoa</taxon>
        <taxon>Chordata</taxon>
        <taxon>Craniata</taxon>
        <taxon>Vertebrata</taxon>
        <taxon>Euteleostomi</taxon>
        <taxon>Actinopterygii</taxon>
        <taxon>Neopterygii</taxon>
        <taxon>Teleostei</taxon>
        <taxon>Ostariophysi</taxon>
        <taxon>Siluriformes</taxon>
        <taxon>Siluridae</taxon>
        <taxon>Silurus</taxon>
    </lineage>
</organism>
<keyword evidence="3" id="KW-1185">Reference proteome</keyword>
<evidence type="ECO:0000313" key="2">
    <source>
        <dbReference type="EMBL" id="KAI5617268.1"/>
    </source>
</evidence>
<feature type="compositionally biased region" description="Polar residues" evidence="1">
    <location>
        <begin position="223"/>
        <end position="235"/>
    </location>
</feature>
<feature type="compositionally biased region" description="Basic residues" evidence="1">
    <location>
        <begin position="57"/>
        <end position="79"/>
    </location>
</feature>
<sequence length="432" mass="48775">MEAVTLQDHPWPALRRAFFKKEDGGYRKTSQHHLIRRKDMASMKVSGSIPLLDDLKKPKKKKSKKAKKEKLDKHKSKNRSSKDHADICAPNLFAQCPEIKRKKKPDVELNEEFFLTQCKNLKPSKRRRNSSKRAVDVRVVHHGVGSDPGVTKQSILNSTQKEKKRKKRVVFNLPPELLEPRPEAFLVKDVPQTQRSGSDKKPSFNTVSPADGPQSRRVMEENGTGSQSTSDDINSQDLFITQKSFSDTYIDLCSSTSAEEALEPQDYAETFPEPPSYTASSARKRSRPEHHSLPKKPACPGYHPSPPHKLDASTQTENFFTSSLLATSLRFHHRTTCAEDPVDLSLPGRSRLHRWELITKSSEDQNLTSLTQSDDSDPHSKSKADLSQLKVVQTRLNESFFFRVKGEEGSPKPTSPLMKFSGGVEKKKPVSR</sequence>
<reference evidence="2" key="1">
    <citation type="submission" date="2018-07" db="EMBL/GenBank/DDBJ databases">
        <title>Comparative genomics of catfishes provides insights into carnivory and benthic adaptation.</title>
        <authorList>
            <person name="Zhang Y."/>
            <person name="Wang D."/>
            <person name="Peng Z."/>
            <person name="Zheng S."/>
            <person name="Shao F."/>
            <person name="Tao W."/>
        </authorList>
    </citation>
    <scope>NUCLEOTIDE SEQUENCE</scope>
    <source>
        <strain evidence="2">Chongqing</strain>
    </source>
</reference>
<proteinExistence type="predicted"/>
<comment type="caution">
    <text evidence="2">The sequence shown here is derived from an EMBL/GenBank/DDBJ whole genome shotgun (WGS) entry which is preliminary data.</text>
</comment>
<feature type="region of interest" description="Disordered" evidence="1">
    <location>
        <begin position="142"/>
        <end position="168"/>
    </location>
</feature>
<evidence type="ECO:0000313" key="3">
    <source>
        <dbReference type="Proteomes" id="UP001205998"/>
    </source>
</evidence>
<feature type="region of interest" description="Disordered" evidence="1">
    <location>
        <begin position="404"/>
        <end position="432"/>
    </location>
</feature>
<feature type="region of interest" description="Disordered" evidence="1">
    <location>
        <begin position="265"/>
        <end position="313"/>
    </location>
</feature>
<gene>
    <name evidence="2" type="ORF">C0J50_23213</name>
</gene>
<dbReference type="AlphaFoldDB" id="A0AAD5AIL2"/>
<feature type="region of interest" description="Disordered" evidence="1">
    <location>
        <begin position="183"/>
        <end position="235"/>
    </location>
</feature>
<feature type="region of interest" description="Disordered" evidence="1">
    <location>
        <begin position="366"/>
        <end position="388"/>
    </location>
</feature>
<dbReference type="Proteomes" id="UP001205998">
    <property type="component" value="Unassembled WGS sequence"/>
</dbReference>